<evidence type="ECO:0000256" key="7">
    <source>
        <dbReference type="ARBA" id="ARBA00023004"/>
    </source>
</evidence>
<feature type="binding site" description="axial binding residue" evidence="9">
    <location>
        <position position="119"/>
    </location>
    <ligand>
        <name>heme c</name>
        <dbReference type="ChEBI" id="CHEBI:61717"/>
        <label>1</label>
    </ligand>
    <ligandPart>
        <name>Fe</name>
        <dbReference type="ChEBI" id="CHEBI:18248"/>
    </ligandPart>
</feature>
<evidence type="ECO:0000256" key="4">
    <source>
        <dbReference type="ARBA" id="ARBA00022723"/>
    </source>
</evidence>
<gene>
    <name evidence="12" type="ORF">SAMN05216552_100339</name>
</gene>
<keyword evidence="7 9" id="KW-0408">Iron</keyword>
<keyword evidence="10" id="KW-0732">Signal</keyword>
<reference evidence="13" key="1">
    <citation type="submission" date="2016-10" db="EMBL/GenBank/DDBJ databases">
        <authorList>
            <person name="Varghese N."/>
            <person name="Submissions S."/>
        </authorList>
    </citation>
    <scope>NUCLEOTIDE SEQUENCE [LARGE SCALE GENOMIC DNA]</scope>
    <source>
        <strain evidence="13">CGMCC 1.11014</strain>
    </source>
</reference>
<dbReference type="OrthoDB" id="9773456at2"/>
<feature type="binding site" description="covalent" evidence="8">
    <location>
        <position position="177"/>
    </location>
    <ligand>
        <name>heme c</name>
        <dbReference type="ChEBI" id="CHEBI:61717"/>
        <label>2</label>
    </ligand>
</feature>
<comment type="PTM">
    <text evidence="8">Binds 2 heme c groups covalently per subunit.</text>
</comment>
<keyword evidence="13" id="KW-1185">Reference proteome</keyword>
<feature type="domain" description="Cytochrome c" evidence="11">
    <location>
        <begin position="153"/>
        <end position="243"/>
    </location>
</feature>
<name>A0A1I7G4H3_9BURK</name>
<dbReference type="AlphaFoldDB" id="A0A1I7G4H3"/>
<evidence type="ECO:0000256" key="1">
    <source>
        <dbReference type="ARBA" id="ARBA00004418"/>
    </source>
</evidence>
<evidence type="ECO:0000259" key="11">
    <source>
        <dbReference type="PROSITE" id="PS51007"/>
    </source>
</evidence>
<organism evidence="12 13">
    <name type="scientific">Pseudoduganella namucuonensis</name>
    <dbReference type="NCBI Taxonomy" id="1035707"/>
    <lineage>
        <taxon>Bacteria</taxon>
        <taxon>Pseudomonadati</taxon>
        <taxon>Pseudomonadota</taxon>
        <taxon>Betaproteobacteria</taxon>
        <taxon>Burkholderiales</taxon>
        <taxon>Oxalobacteraceae</taxon>
        <taxon>Telluria group</taxon>
        <taxon>Pseudoduganella</taxon>
    </lineage>
</organism>
<dbReference type="EMBL" id="FPBO01000003">
    <property type="protein sequence ID" value="SFU43349.1"/>
    <property type="molecule type" value="Genomic_DNA"/>
</dbReference>
<feature type="domain" description="Cytochrome c" evidence="11">
    <location>
        <begin position="63"/>
        <end position="142"/>
    </location>
</feature>
<feature type="binding site" description="covalent" evidence="8">
    <location>
        <position position="174"/>
    </location>
    <ligand>
        <name>heme c</name>
        <dbReference type="ChEBI" id="CHEBI:61717"/>
        <label>2</label>
    </ligand>
</feature>
<feature type="binding site" description="covalent" evidence="8">
    <location>
        <position position="79"/>
    </location>
    <ligand>
        <name>heme c</name>
        <dbReference type="ChEBI" id="CHEBI:61717"/>
        <label>1</label>
    </ligand>
</feature>
<evidence type="ECO:0000256" key="6">
    <source>
        <dbReference type="ARBA" id="ARBA00022982"/>
    </source>
</evidence>
<dbReference type="InterPro" id="IPR036909">
    <property type="entry name" value="Cyt_c-like_dom_sf"/>
</dbReference>
<accession>A0A1I7G4H3</accession>
<dbReference type="PANTHER" id="PTHR33751">
    <property type="entry name" value="CBB3-TYPE CYTOCHROME C OXIDASE SUBUNIT FIXP"/>
    <property type="match status" value="1"/>
</dbReference>
<dbReference type="GO" id="GO:0009055">
    <property type="term" value="F:electron transfer activity"/>
    <property type="evidence" value="ECO:0007669"/>
    <property type="project" value="InterPro"/>
</dbReference>
<feature type="chain" id="PRO_5011613638" evidence="10">
    <location>
        <begin position="39"/>
        <end position="251"/>
    </location>
</feature>
<dbReference type="SUPFAM" id="SSF46626">
    <property type="entry name" value="Cytochrome c"/>
    <property type="match status" value="2"/>
</dbReference>
<evidence type="ECO:0000256" key="8">
    <source>
        <dbReference type="PIRSR" id="PIRSR000005-1"/>
    </source>
</evidence>
<evidence type="ECO:0000256" key="2">
    <source>
        <dbReference type="ARBA" id="ARBA00022448"/>
    </source>
</evidence>
<keyword evidence="6" id="KW-0249">Electron transport</keyword>
<feature type="signal peptide" evidence="10">
    <location>
        <begin position="1"/>
        <end position="38"/>
    </location>
</feature>
<dbReference type="Pfam" id="PF00034">
    <property type="entry name" value="Cytochrom_C"/>
    <property type="match status" value="1"/>
</dbReference>
<dbReference type="STRING" id="1035707.SAMN05216552_100339"/>
<feature type="binding site" description="covalent" evidence="8">
    <location>
        <position position="76"/>
    </location>
    <ligand>
        <name>heme c</name>
        <dbReference type="ChEBI" id="CHEBI:61717"/>
        <label>1</label>
    </ligand>
</feature>
<dbReference type="InterPro" id="IPR050597">
    <property type="entry name" value="Cytochrome_c_Oxidase_Subunit"/>
</dbReference>
<dbReference type="PROSITE" id="PS51007">
    <property type="entry name" value="CYTC"/>
    <property type="match status" value="2"/>
</dbReference>
<sequence length="251" mass="26923">MAHKAKNIHAQTSSTWMKRILPWIAVLAVSTTANPVMAGTDVAAMETKTIAAFHKDSFGNRQGNAVRGKQIATQACAQCHGAEGNAVSSAFPSLSAQLPNYLASQLMLFKTGQRRSPVMHAIATNLAAGDMLDVAAYYASQSPGKPYESTNAELLAHGEKLYREGDLKRGIPACTWCHGPGGGATSSIFPRIGGQSPIYLEVVLDVLKTKQFHIQEAYVMKAILTNLSREDIKAVSEYTSTLTAAKPESTR</sequence>
<dbReference type="GO" id="GO:0005506">
    <property type="term" value="F:iron ion binding"/>
    <property type="evidence" value="ECO:0007669"/>
    <property type="project" value="InterPro"/>
</dbReference>
<evidence type="ECO:0000256" key="9">
    <source>
        <dbReference type="PIRSR" id="PIRSR000005-2"/>
    </source>
</evidence>
<dbReference type="InterPro" id="IPR009056">
    <property type="entry name" value="Cyt_c-like_dom"/>
</dbReference>
<feature type="binding site" description="axial binding residue" evidence="9">
    <location>
        <position position="80"/>
    </location>
    <ligand>
        <name>heme c</name>
        <dbReference type="ChEBI" id="CHEBI:61717"/>
        <label>1</label>
    </ligand>
    <ligandPart>
        <name>Fe</name>
        <dbReference type="ChEBI" id="CHEBI:18248"/>
    </ligandPart>
</feature>
<evidence type="ECO:0000256" key="10">
    <source>
        <dbReference type="SAM" id="SignalP"/>
    </source>
</evidence>
<dbReference type="InterPro" id="IPR024167">
    <property type="entry name" value="Cytochrome_c4-like"/>
</dbReference>
<evidence type="ECO:0000256" key="5">
    <source>
        <dbReference type="ARBA" id="ARBA00022764"/>
    </source>
</evidence>
<proteinExistence type="predicted"/>
<dbReference type="Gene3D" id="1.10.760.10">
    <property type="entry name" value="Cytochrome c-like domain"/>
    <property type="match status" value="2"/>
</dbReference>
<keyword evidence="3 8" id="KW-0349">Heme</keyword>
<protein>
    <submittedName>
        <fullName evidence="12">Cytochrome c553</fullName>
    </submittedName>
</protein>
<dbReference type="GO" id="GO:0020037">
    <property type="term" value="F:heme binding"/>
    <property type="evidence" value="ECO:0007669"/>
    <property type="project" value="InterPro"/>
</dbReference>
<dbReference type="GO" id="GO:0042597">
    <property type="term" value="C:periplasmic space"/>
    <property type="evidence" value="ECO:0007669"/>
    <property type="project" value="UniProtKB-SubCell"/>
</dbReference>
<dbReference type="PANTHER" id="PTHR33751:SF9">
    <property type="entry name" value="CYTOCHROME C4"/>
    <property type="match status" value="1"/>
</dbReference>
<evidence type="ECO:0000313" key="13">
    <source>
        <dbReference type="Proteomes" id="UP000199391"/>
    </source>
</evidence>
<keyword evidence="5" id="KW-0574">Periplasm</keyword>
<feature type="binding site" description="axial binding residue" evidence="9">
    <location>
        <position position="178"/>
    </location>
    <ligand>
        <name>heme c</name>
        <dbReference type="ChEBI" id="CHEBI:61717"/>
        <label>2</label>
    </ligand>
    <ligandPart>
        <name>Fe</name>
        <dbReference type="ChEBI" id="CHEBI:18248"/>
    </ligandPart>
</feature>
<keyword evidence="2" id="KW-0813">Transport</keyword>
<keyword evidence="4 9" id="KW-0479">Metal-binding</keyword>
<dbReference type="Proteomes" id="UP000199391">
    <property type="component" value="Unassembled WGS sequence"/>
</dbReference>
<evidence type="ECO:0000256" key="3">
    <source>
        <dbReference type="ARBA" id="ARBA00022617"/>
    </source>
</evidence>
<comment type="subcellular location">
    <subcellularLocation>
        <location evidence="1">Periplasm</location>
    </subcellularLocation>
</comment>
<feature type="binding site" description="axial binding residue" evidence="9">
    <location>
        <position position="220"/>
    </location>
    <ligand>
        <name>heme c</name>
        <dbReference type="ChEBI" id="CHEBI:61717"/>
        <label>2</label>
    </ligand>
    <ligandPart>
        <name>Fe</name>
        <dbReference type="ChEBI" id="CHEBI:18248"/>
    </ligandPart>
</feature>
<evidence type="ECO:0000313" key="12">
    <source>
        <dbReference type="EMBL" id="SFU43349.1"/>
    </source>
</evidence>
<dbReference type="PIRSF" id="PIRSF000005">
    <property type="entry name" value="Cytochrome_c4"/>
    <property type="match status" value="1"/>
</dbReference>
<dbReference type="RefSeq" id="WP_093553823.1">
    <property type="nucleotide sequence ID" value="NZ_FPBO01000003.1"/>
</dbReference>